<dbReference type="InterPro" id="IPR041661">
    <property type="entry name" value="ZN622/Rei1/Reh1_Znf-C2H2"/>
</dbReference>
<dbReference type="InterPro" id="IPR040025">
    <property type="entry name" value="Znf622/Rei1/Reh1"/>
</dbReference>
<dbReference type="Pfam" id="PF12756">
    <property type="entry name" value="zf-C2H2_2"/>
    <property type="match status" value="1"/>
</dbReference>
<dbReference type="AlphaFoldDB" id="A0A146K1L7"/>
<dbReference type="EMBL" id="GDID01005796">
    <property type="protein sequence ID" value="JAP90810.1"/>
    <property type="molecule type" value="Transcribed_RNA"/>
</dbReference>
<dbReference type="SMART" id="SM00355">
    <property type="entry name" value="ZnF_C2H2"/>
    <property type="match status" value="2"/>
</dbReference>
<evidence type="ECO:0000259" key="1">
    <source>
        <dbReference type="PROSITE" id="PS00028"/>
    </source>
</evidence>
<protein>
    <submittedName>
        <fullName evidence="2">Pre-60s factor</fullName>
    </submittedName>
</protein>
<dbReference type="PROSITE" id="PS00028">
    <property type="entry name" value="ZINC_FINGER_C2H2_1"/>
    <property type="match status" value="1"/>
</dbReference>
<proteinExistence type="predicted"/>
<feature type="non-terminal residue" evidence="2">
    <location>
        <position position="270"/>
    </location>
</feature>
<dbReference type="SUPFAM" id="SSF57667">
    <property type="entry name" value="beta-beta-alpha zinc fingers"/>
    <property type="match status" value="1"/>
</dbReference>
<evidence type="ECO:0000313" key="2">
    <source>
        <dbReference type="EMBL" id="JAP90810.1"/>
    </source>
</evidence>
<dbReference type="InterPro" id="IPR013087">
    <property type="entry name" value="Znf_C2H2_type"/>
</dbReference>
<dbReference type="GO" id="GO:0042273">
    <property type="term" value="P:ribosomal large subunit biogenesis"/>
    <property type="evidence" value="ECO:0007669"/>
    <property type="project" value="TreeGrafter"/>
</dbReference>
<feature type="domain" description="C2H2-type" evidence="1">
    <location>
        <begin position="124"/>
        <end position="146"/>
    </location>
</feature>
<feature type="non-terminal residue" evidence="2">
    <location>
        <position position="1"/>
    </location>
</feature>
<accession>A0A146K1L7</accession>
<reference evidence="2" key="1">
    <citation type="submission" date="2015-07" db="EMBL/GenBank/DDBJ databases">
        <title>Adaptation to a free-living lifestyle via gene acquisitions in the diplomonad Trepomonas sp. PC1.</title>
        <authorList>
            <person name="Xu F."/>
            <person name="Jerlstrom-Hultqvist J."/>
            <person name="Kolisko M."/>
            <person name="Simpson A.G.B."/>
            <person name="Roger A.J."/>
            <person name="Svard S.G."/>
            <person name="Andersson J.O."/>
        </authorList>
    </citation>
    <scope>NUCLEOTIDE SEQUENCE</scope>
    <source>
        <strain evidence="2">PC1</strain>
    </source>
</reference>
<sequence length="270" mass="33193">ATCDIKFENNDDFYSHLQTKFHSLNRKRVINKQELLTYQEYANLLQNHVDLLQNTAETRTKKFIKAEIQQYQCIFCSSQQKNAKILLDHMKQDHNFYIPFEQYLTKLEQYIEFVQYRCFNFKQCMQCHQYFDSVNQLQKHMHSKNHFHFDYNVDDFSPFYDFREMYPNECQNEEYAKIVPMQIYTKDYIQNLLERGLLKRKIKYHVPQFLIDIQETRNKQRLALSHQFKMKEKQNLTFEKGKQDNQFLKLEQKHKQKENKNQRLMIILGY</sequence>
<dbReference type="PANTHER" id="PTHR13182">
    <property type="entry name" value="ZINC FINGER PROTEIN 622"/>
    <property type="match status" value="1"/>
</dbReference>
<name>A0A146K1L7_9EUKA</name>
<organism evidence="2">
    <name type="scientific">Trepomonas sp. PC1</name>
    <dbReference type="NCBI Taxonomy" id="1076344"/>
    <lineage>
        <taxon>Eukaryota</taxon>
        <taxon>Metamonada</taxon>
        <taxon>Diplomonadida</taxon>
        <taxon>Hexamitidae</taxon>
        <taxon>Hexamitinae</taxon>
        <taxon>Trepomonas</taxon>
    </lineage>
</organism>
<dbReference type="GO" id="GO:0030687">
    <property type="term" value="C:preribosome, large subunit precursor"/>
    <property type="evidence" value="ECO:0007669"/>
    <property type="project" value="TreeGrafter"/>
</dbReference>
<gene>
    <name evidence="2" type="ORF">TPC1_17781</name>
</gene>
<dbReference type="InterPro" id="IPR036236">
    <property type="entry name" value="Znf_C2H2_sf"/>
</dbReference>
<dbReference type="PANTHER" id="PTHR13182:SF8">
    <property type="entry name" value="CYTOPLASMIC 60S SUBUNIT BIOGENESIS FACTOR ZNF622"/>
    <property type="match status" value="1"/>
</dbReference>